<accession>A0AAV4CP86</accession>
<gene>
    <name evidence="2" type="ORF">PoB_006019500</name>
</gene>
<dbReference type="EMBL" id="BLXT01006818">
    <property type="protein sequence ID" value="GFO33690.1"/>
    <property type="molecule type" value="Genomic_DNA"/>
</dbReference>
<name>A0AAV4CP86_9GAST</name>
<protein>
    <submittedName>
        <fullName evidence="2">Uncharacterized protein</fullName>
    </submittedName>
</protein>
<feature type="region of interest" description="Disordered" evidence="1">
    <location>
        <begin position="312"/>
        <end position="333"/>
    </location>
</feature>
<keyword evidence="3" id="KW-1185">Reference proteome</keyword>
<dbReference type="Proteomes" id="UP000735302">
    <property type="component" value="Unassembled WGS sequence"/>
</dbReference>
<organism evidence="2 3">
    <name type="scientific">Plakobranchus ocellatus</name>
    <dbReference type="NCBI Taxonomy" id="259542"/>
    <lineage>
        <taxon>Eukaryota</taxon>
        <taxon>Metazoa</taxon>
        <taxon>Spiralia</taxon>
        <taxon>Lophotrochozoa</taxon>
        <taxon>Mollusca</taxon>
        <taxon>Gastropoda</taxon>
        <taxon>Heterobranchia</taxon>
        <taxon>Euthyneura</taxon>
        <taxon>Panpulmonata</taxon>
        <taxon>Sacoglossa</taxon>
        <taxon>Placobranchoidea</taxon>
        <taxon>Plakobranchidae</taxon>
        <taxon>Plakobranchus</taxon>
    </lineage>
</organism>
<proteinExistence type="predicted"/>
<reference evidence="2 3" key="1">
    <citation type="journal article" date="2021" name="Elife">
        <title>Chloroplast acquisition without the gene transfer in kleptoplastic sea slugs, Plakobranchus ocellatus.</title>
        <authorList>
            <person name="Maeda T."/>
            <person name="Takahashi S."/>
            <person name="Yoshida T."/>
            <person name="Shimamura S."/>
            <person name="Takaki Y."/>
            <person name="Nagai Y."/>
            <person name="Toyoda A."/>
            <person name="Suzuki Y."/>
            <person name="Arimoto A."/>
            <person name="Ishii H."/>
            <person name="Satoh N."/>
            <person name="Nishiyama T."/>
            <person name="Hasebe M."/>
            <person name="Maruyama T."/>
            <person name="Minagawa J."/>
            <person name="Obokata J."/>
            <person name="Shigenobu S."/>
        </authorList>
    </citation>
    <scope>NUCLEOTIDE SEQUENCE [LARGE SCALE GENOMIC DNA]</scope>
</reference>
<evidence type="ECO:0000313" key="2">
    <source>
        <dbReference type="EMBL" id="GFO33690.1"/>
    </source>
</evidence>
<dbReference type="AlphaFoldDB" id="A0AAV4CP86"/>
<comment type="caution">
    <text evidence="2">The sequence shown here is derived from an EMBL/GenBank/DDBJ whole genome shotgun (WGS) entry which is preliminary data.</text>
</comment>
<evidence type="ECO:0000256" key="1">
    <source>
        <dbReference type="SAM" id="MobiDB-lite"/>
    </source>
</evidence>
<sequence length="333" mass="38345">MATRMSTAAILAMMDKRFGDSKKELLHKASIMENRSPEPRETIRTYDMQLEMKEKERLGIDFNRTASISVQSRWEIVHKLIVEFLQEIISLNDQLSEEAGKQAKQLLNIMITRAQRLGMASRIEQMAGLLMHITFYRTVLKAKLLQMKENTSFLMHCSDLLGFSSPTQIMNRYEALKCTLDEISKDRQSRASMLTALQEKHMEMMDNAEEYHVLLHSTTAALHVKLENLKFEISTLEHFIHDKEEEAAESDYTLNKIKYSIHHCYTSLMSYNSWREIRSCWWLVGIEIILNMSYGYFCRGIDKENLSPTANNTVKSETSPMLGPSIGEPGVGS</sequence>
<evidence type="ECO:0000313" key="3">
    <source>
        <dbReference type="Proteomes" id="UP000735302"/>
    </source>
</evidence>